<keyword evidence="16" id="KW-1185">Reference proteome</keyword>
<dbReference type="HAMAP" id="MF_00942">
    <property type="entry name" value="Nth"/>
    <property type="match status" value="1"/>
</dbReference>
<evidence type="ECO:0000256" key="5">
    <source>
        <dbReference type="ARBA" id="ARBA00022801"/>
    </source>
</evidence>
<dbReference type="PANTHER" id="PTHR10359:SF18">
    <property type="entry name" value="ENDONUCLEASE III"/>
    <property type="match status" value="1"/>
</dbReference>
<comment type="function">
    <text evidence="12">DNA repair enzyme that has both DNA N-glycosylase activity and AP-lyase activity. The DNA N-glycosylase activity releases various damaged pyrimidines from DNA by cleaving the N-glycosidic bond, leaving an AP (apurinic/apyrimidinic) site. The AP-lyase activity cleaves the phosphodiester bond 3' to the AP site by a beta-elimination, leaving a 3'-terminal unsaturated sugar and a product with a terminal 5'-phosphate.</text>
</comment>
<dbReference type="InterPro" id="IPR023170">
    <property type="entry name" value="HhH_base_excis_C"/>
</dbReference>
<evidence type="ECO:0000256" key="10">
    <source>
        <dbReference type="ARBA" id="ARBA00023239"/>
    </source>
</evidence>
<evidence type="ECO:0000259" key="14">
    <source>
        <dbReference type="SMART" id="SM00478"/>
    </source>
</evidence>
<dbReference type="PROSITE" id="PS00764">
    <property type="entry name" value="ENDONUCLEASE_III_1"/>
    <property type="match status" value="1"/>
</dbReference>
<feature type="domain" description="HhH-GPD" evidence="14">
    <location>
        <begin position="87"/>
        <end position="234"/>
    </location>
</feature>
<feature type="region of interest" description="Disordered" evidence="13">
    <location>
        <begin position="1"/>
        <end position="47"/>
    </location>
</feature>
<dbReference type="GO" id="GO:0019104">
    <property type="term" value="F:DNA N-glycosylase activity"/>
    <property type="evidence" value="ECO:0007669"/>
    <property type="project" value="UniProtKB-UniRule"/>
</dbReference>
<keyword evidence="5 12" id="KW-0378">Hydrolase</keyword>
<dbReference type="NCBIfam" id="TIGR01083">
    <property type="entry name" value="nth"/>
    <property type="match status" value="1"/>
</dbReference>
<dbReference type="SMART" id="SM00478">
    <property type="entry name" value="ENDO3c"/>
    <property type="match status" value="1"/>
</dbReference>
<dbReference type="FunFam" id="1.10.1670.10:FF:000001">
    <property type="entry name" value="Endonuclease III"/>
    <property type="match status" value="1"/>
</dbReference>
<reference evidence="15" key="1">
    <citation type="journal article" date="2014" name="Int. J. Syst. Evol. Microbiol.">
        <title>Complete genome sequence of Corynebacterium casei LMG S-19264T (=DSM 44701T), isolated from a smear-ripened cheese.</title>
        <authorList>
            <consortium name="US DOE Joint Genome Institute (JGI-PGF)"/>
            <person name="Walter F."/>
            <person name="Albersmeier A."/>
            <person name="Kalinowski J."/>
            <person name="Ruckert C."/>
        </authorList>
    </citation>
    <scope>NUCLEOTIDE SEQUENCE</scope>
    <source>
        <strain evidence="15">JCM 14371</strain>
    </source>
</reference>
<organism evidence="15 16">
    <name type="scientific">Deinococcus aquiradiocola</name>
    <dbReference type="NCBI Taxonomy" id="393059"/>
    <lineage>
        <taxon>Bacteria</taxon>
        <taxon>Thermotogati</taxon>
        <taxon>Deinococcota</taxon>
        <taxon>Deinococci</taxon>
        <taxon>Deinococcales</taxon>
        <taxon>Deinococcaceae</taxon>
        <taxon>Deinococcus</taxon>
    </lineage>
</organism>
<keyword evidence="9 12" id="KW-0234">DNA repair</keyword>
<dbReference type="SUPFAM" id="SSF48150">
    <property type="entry name" value="DNA-glycosylase"/>
    <property type="match status" value="1"/>
</dbReference>
<keyword evidence="15" id="KW-0540">Nuclease</keyword>
<evidence type="ECO:0000256" key="3">
    <source>
        <dbReference type="ARBA" id="ARBA00022723"/>
    </source>
</evidence>
<dbReference type="Proteomes" id="UP000635726">
    <property type="component" value="Unassembled WGS sequence"/>
</dbReference>
<evidence type="ECO:0000256" key="13">
    <source>
        <dbReference type="SAM" id="MobiDB-lite"/>
    </source>
</evidence>
<feature type="compositionally biased region" description="Low complexity" evidence="13">
    <location>
        <begin position="12"/>
        <end position="44"/>
    </location>
</feature>
<sequence>MPTQRRTPARPAPAGATAPEAATARPAAAKAAAPARSQAGKAAPARPPLKLRRRAADILAALEDAYPDARTELEFSTPFELLVATVLSAQATDVSVNAATPALFRAYPDALALSRATPEDVEGYIRTIGLYRGKARNLVALAGLLIERHAGEVPNDFGAVVALPGAGRKTANVVLSNAYGYPAIAVDTHVGRLARRMGLSAHTNPDRVEVDLQALFPRERWVFLHHALILHGRRVCNARRPLCSACTLSHLCPKLEVVNSA</sequence>
<dbReference type="CDD" id="cd00056">
    <property type="entry name" value="ENDO3c"/>
    <property type="match status" value="1"/>
</dbReference>
<dbReference type="GO" id="GO:0003677">
    <property type="term" value="F:DNA binding"/>
    <property type="evidence" value="ECO:0007669"/>
    <property type="project" value="UniProtKB-UniRule"/>
</dbReference>
<keyword evidence="3 12" id="KW-0479">Metal-binding</keyword>
<evidence type="ECO:0000256" key="1">
    <source>
        <dbReference type="ARBA" id="ARBA00008343"/>
    </source>
</evidence>
<proteinExistence type="inferred from homology"/>
<feature type="binding site" evidence="12">
    <location>
        <position position="236"/>
    </location>
    <ligand>
        <name>[4Fe-4S] cluster</name>
        <dbReference type="ChEBI" id="CHEBI:49883"/>
    </ligand>
</feature>
<reference evidence="15" key="2">
    <citation type="submission" date="2020-09" db="EMBL/GenBank/DDBJ databases">
        <authorList>
            <person name="Sun Q."/>
            <person name="Ohkuma M."/>
        </authorList>
    </citation>
    <scope>NUCLEOTIDE SEQUENCE</scope>
    <source>
        <strain evidence="15">JCM 14371</strain>
    </source>
</reference>
<dbReference type="InterPro" id="IPR011257">
    <property type="entry name" value="DNA_glycosylase"/>
</dbReference>
<evidence type="ECO:0000256" key="12">
    <source>
        <dbReference type="HAMAP-Rule" id="MF_00942"/>
    </source>
</evidence>
<dbReference type="FunFam" id="1.10.340.30:FF:000001">
    <property type="entry name" value="Endonuclease III"/>
    <property type="match status" value="1"/>
</dbReference>
<dbReference type="GO" id="GO:0006285">
    <property type="term" value="P:base-excision repair, AP site formation"/>
    <property type="evidence" value="ECO:0007669"/>
    <property type="project" value="TreeGrafter"/>
</dbReference>
<protein>
    <recommendedName>
        <fullName evidence="12">Endonuclease III</fullName>
        <ecNumber evidence="12">4.2.99.18</ecNumber>
    </recommendedName>
    <alternativeName>
        <fullName evidence="12">DNA-(apurinic or apyrimidinic site) lyase</fullName>
    </alternativeName>
</protein>
<dbReference type="GO" id="GO:0140078">
    <property type="term" value="F:class I DNA-(apurinic or apyrimidinic site) endonuclease activity"/>
    <property type="evidence" value="ECO:0007669"/>
    <property type="project" value="UniProtKB-EC"/>
</dbReference>
<comment type="similarity">
    <text evidence="1 12">Belongs to the Nth/MutY family.</text>
</comment>
<keyword evidence="2 12" id="KW-0004">4Fe-4S</keyword>
<keyword evidence="4 12" id="KW-0227">DNA damage</keyword>
<dbReference type="EMBL" id="BMOE01000004">
    <property type="protein sequence ID" value="GGJ71374.1"/>
    <property type="molecule type" value="Genomic_DNA"/>
</dbReference>
<evidence type="ECO:0000256" key="4">
    <source>
        <dbReference type="ARBA" id="ARBA00022763"/>
    </source>
</evidence>
<evidence type="ECO:0000256" key="11">
    <source>
        <dbReference type="ARBA" id="ARBA00023295"/>
    </source>
</evidence>
<name>A0A917UNV2_9DEIO</name>
<dbReference type="AlphaFoldDB" id="A0A917UNV2"/>
<accession>A0A917UNV2</accession>
<evidence type="ECO:0000256" key="7">
    <source>
        <dbReference type="ARBA" id="ARBA00023014"/>
    </source>
</evidence>
<keyword evidence="15" id="KW-0255">Endonuclease</keyword>
<dbReference type="InterPro" id="IPR003265">
    <property type="entry name" value="HhH-GPD_domain"/>
</dbReference>
<dbReference type="GO" id="GO:0051539">
    <property type="term" value="F:4 iron, 4 sulfur cluster binding"/>
    <property type="evidence" value="ECO:0007669"/>
    <property type="project" value="UniProtKB-UniRule"/>
</dbReference>
<gene>
    <name evidence="12 15" type="primary">nth</name>
    <name evidence="15" type="ORF">GCM10008939_14700</name>
</gene>
<comment type="cofactor">
    <cofactor evidence="12">
        <name>[4Fe-4S] cluster</name>
        <dbReference type="ChEBI" id="CHEBI:49883"/>
    </cofactor>
    <text evidence="12">Binds 1 [4Fe-4S] cluster.</text>
</comment>
<comment type="catalytic activity">
    <reaction evidence="12">
        <text>2'-deoxyribonucleotide-(2'-deoxyribose 5'-phosphate)-2'-deoxyribonucleotide-DNA = a 3'-end 2'-deoxyribonucleotide-(2,3-dehydro-2,3-deoxyribose 5'-phosphate)-DNA + a 5'-end 5'-phospho-2'-deoxyribonucleoside-DNA + H(+)</text>
        <dbReference type="Rhea" id="RHEA:66592"/>
        <dbReference type="Rhea" id="RHEA-COMP:13180"/>
        <dbReference type="Rhea" id="RHEA-COMP:16897"/>
        <dbReference type="Rhea" id="RHEA-COMP:17067"/>
        <dbReference type="ChEBI" id="CHEBI:15378"/>
        <dbReference type="ChEBI" id="CHEBI:136412"/>
        <dbReference type="ChEBI" id="CHEBI:157695"/>
        <dbReference type="ChEBI" id="CHEBI:167181"/>
        <dbReference type="EC" id="4.2.99.18"/>
    </reaction>
</comment>
<dbReference type="EC" id="4.2.99.18" evidence="12"/>
<keyword evidence="8 12" id="KW-0238">DNA-binding</keyword>
<feature type="binding site" evidence="12">
    <location>
        <position position="246"/>
    </location>
    <ligand>
        <name>[4Fe-4S] cluster</name>
        <dbReference type="ChEBI" id="CHEBI:49883"/>
    </ligand>
</feature>
<dbReference type="GO" id="GO:0046872">
    <property type="term" value="F:metal ion binding"/>
    <property type="evidence" value="ECO:0007669"/>
    <property type="project" value="UniProtKB-KW"/>
</dbReference>
<evidence type="ECO:0000256" key="2">
    <source>
        <dbReference type="ARBA" id="ARBA00022485"/>
    </source>
</evidence>
<evidence type="ECO:0000256" key="8">
    <source>
        <dbReference type="ARBA" id="ARBA00023125"/>
    </source>
</evidence>
<dbReference type="InterPro" id="IPR005759">
    <property type="entry name" value="Nth"/>
</dbReference>
<feature type="binding site" evidence="12">
    <location>
        <position position="243"/>
    </location>
    <ligand>
        <name>[4Fe-4S] cluster</name>
        <dbReference type="ChEBI" id="CHEBI:49883"/>
    </ligand>
</feature>
<dbReference type="Gene3D" id="1.10.340.30">
    <property type="entry name" value="Hypothetical protein, domain 2"/>
    <property type="match status" value="1"/>
</dbReference>
<dbReference type="Gene3D" id="1.10.1670.10">
    <property type="entry name" value="Helix-hairpin-Helix base-excision DNA repair enzymes (C-terminal)"/>
    <property type="match status" value="1"/>
</dbReference>
<keyword evidence="11 12" id="KW-0326">Glycosidase</keyword>
<dbReference type="Pfam" id="PF00730">
    <property type="entry name" value="HhH-GPD"/>
    <property type="match status" value="1"/>
</dbReference>
<dbReference type="PANTHER" id="PTHR10359">
    <property type="entry name" value="A/G-SPECIFIC ADENINE GLYCOSYLASE/ENDONUCLEASE III"/>
    <property type="match status" value="1"/>
</dbReference>
<evidence type="ECO:0000256" key="6">
    <source>
        <dbReference type="ARBA" id="ARBA00023004"/>
    </source>
</evidence>
<evidence type="ECO:0000313" key="15">
    <source>
        <dbReference type="EMBL" id="GGJ71374.1"/>
    </source>
</evidence>
<evidence type="ECO:0000313" key="16">
    <source>
        <dbReference type="Proteomes" id="UP000635726"/>
    </source>
</evidence>
<evidence type="ECO:0000256" key="9">
    <source>
        <dbReference type="ARBA" id="ARBA00023204"/>
    </source>
</evidence>
<dbReference type="InterPro" id="IPR004035">
    <property type="entry name" value="Endouclease-III_FeS-bd_BS"/>
</dbReference>
<keyword evidence="7 12" id="KW-0411">Iron-sulfur</keyword>
<keyword evidence="6 12" id="KW-0408">Iron</keyword>
<feature type="binding site" evidence="12">
    <location>
        <position position="252"/>
    </location>
    <ligand>
        <name>[4Fe-4S] cluster</name>
        <dbReference type="ChEBI" id="CHEBI:49883"/>
    </ligand>
</feature>
<comment type="caution">
    <text evidence="15">The sequence shown here is derived from an EMBL/GenBank/DDBJ whole genome shotgun (WGS) entry which is preliminary data.</text>
</comment>
<keyword evidence="10 12" id="KW-0456">Lyase</keyword>